<proteinExistence type="inferred from homology"/>
<reference evidence="6 7" key="1">
    <citation type="submission" date="2015-12" db="EMBL/GenBank/DDBJ databases">
        <title>Complete genome of Roseateles depolymerans KCTC 42856.</title>
        <authorList>
            <person name="Kim K.M."/>
        </authorList>
    </citation>
    <scope>NUCLEOTIDE SEQUENCE [LARGE SCALE GENOMIC DNA]</scope>
    <source>
        <strain evidence="6 7">KCTC 42856</strain>
    </source>
</reference>
<keyword evidence="3" id="KW-0238">DNA-binding</keyword>
<dbReference type="Gene3D" id="1.10.10.10">
    <property type="entry name" value="Winged helix-like DNA-binding domain superfamily/Winged helix DNA-binding domain"/>
    <property type="match status" value="1"/>
</dbReference>
<sequence>MSEQTNDPRKQPLSEPAGEPMRERGVERPLEPVRDLGGQDRLSLLQTFLQVVEAGSFSAAAQQLGTTQPTVSRRLQMLESLLGARLVERSTRGLRLTEEGRRCVAQARPLIDGWTSLSEDMGEHGQPLSGRLRVRVPHAFGQYQLMEVLGRFMKQHPHLSVEWMLQDELPDFSREPVDCSVVVGQVERPDLIMVPLAEVPRVLVAAPEVVQQLPKGLDDLAPDALAVALGDQPWLALTTFYRDEVRLRPQGGGDVLPVPIHFRFGTDSLFALIEAARQGLGLAAVSHWAVMDDLNAGRLVRVLPRWCAMPLPFSLVFPSRRHQPARLRAFAALMREVVPAIPGMRAVGAGDRPVDQSR</sequence>
<dbReference type="EMBL" id="CP013729">
    <property type="protein sequence ID" value="ALV08456.1"/>
    <property type="molecule type" value="Genomic_DNA"/>
</dbReference>
<keyword evidence="2" id="KW-0805">Transcription regulation</keyword>
<dbReference type="Pfam" id="PF00126">
    <property type="entry name" value="HTH_1"/>
    <property type="match status" value="1"/>
</dbReference>
<dbReference type="STRING" id="76731.RD2015_4007"/>
<dbReference type="InterPro" id="IPR036388">
    <property type="entry name" value="WH-like_DNA-bd_sf"/>
</dbReference>
<evidence type="ECO:0000313" key="7">
    <source>
        <dbReference type="Proteomes" id="UP000060699"/>
    </source>
</evidence>
<feature type="compositionally biased region" description="Basic and acidic residues" evidence="5">
    <location>
        <begin position="1"/>
        <end position="12"/>
    </location>
</feature>
<organism evidence="6 7">
    <name type="scientific">Roseateles depolymerans</name>
    <dbReference type="NCBI Taxonomy" id="76731"/>
    <lineage>
        <taxon>Bacteria</taxon>
        <taxon>Pseudomonadati</taxon>
        <taxon>Pseudomonadota</taxon>
        <taxon>Betaproteobacteria</taxon>
        <taxon>Burkholderiales</taxon>
        <taxon>Sphaerotilaceae</taxon>
        <taxon>Roseateles</taxon>
    </lineage>
</organism>
<evidence type="ECO:0000256" key="2">
    <source>
        <dbReference type="ARBA" id="ARBA00023015"/>
    </source>
</evidence>
<evidence type="ECO:0000256" key="5">
    <source>
        <dbReference type="SAM" id="MobiDB-lite"/>
    </source>
</evidence>
<dbReference type="Gene3D" id="3.40.190.290">
    <property type="match status" value="1"/>
</dbReference>
<dbReference type="InterPro" id="IPR005119">
    <property type="entry name" value="LysR_subst-bd"/>
</dbReference>
<dbReference type="InterPro" id="IPR036390">
    <property type="entry name" value="WH_DNA-bd_sf"/>
</dbReference>
<dbReference type="Pfam" id="PF03466">
    <property type="entry name" value="LysR_substrate"/>
    <property type="match status" value="1"/>
</dbReference>
<dbReference type="FunFam" id="1.10.10.10:FF:000001">
    <property type="entry name" value="LysR family transcriptional regulator"/>
    <property type="match status" value="1"/>
</dbReference>
<dbReference type="PROSITE" id="PS50931">
    <property type="entry name" value="HTH_LYSR"/>
    <property type="match status" value="1"/>
</dbReference>
<dbReference type="SUPFAM" id="SSF46785">
    <property type="entry name" value="Winged helix' DNA-binding domain"/>
    <property type="match status" value="1"/>
</dbReference>
<dbReference type="PANTHER" id="PTHR30537:SF5">
    <property type="entry name" value="HTH-TYPE TRANSCRIPTIONAL ACTIVATOR TTDR-RELATED"/>
    <property type="match status" value="1"/>
</dbReference>
<accession>A0A0U3CIG5</accession>
<keyword evidence="7" id="KW-1185">Reference proteome</keyword>
<dbReference type="GO" id="GO:0043565">
    <property type="term" value="F:sequence-specific DNA binding"/>
    <property type="evidence" value="ECO:0007669"/>
    <property type="project" value="TreeGrafter"/>
</dbReference>
<feature type="region of interest" description="Disordered" evidence="5">
    <location>
        <begin position="1"/>
        <end position="35"/>
    </location>
</feature>
<dbReference type="InterPro" id="IPR058163">
    <property type="entry name" value="LysR-type_TF_proteobact-type"/>
</dbReference>
<dbReference type="GO" id="GO:0003700">
    <property type="term" value="F:DNA-binding transcription factor activity"/>
    <property type="evidence" value="ECO:0007669"/>
    <property type="project" value="InterPro"/>
</dbReference>
<keyword evidence="4" id="KW-0804">Transcription</keyword>
<dbReference type="Proteomes" id="UP000060699">
    <property type="component" value="Chromosome"/>
</dbReference>
<dbReference type="GO" id="GO:0006351">
    <property type="term" value="P:DNA-templated transcription"/>
    <property type="evidence" value="ECO:0007669"/>
    <property type="project" value="TreeGrafter"/>
</dbReference>
<name>A0A0U3CIG5_9BURK</name>
<evidence type="ECO:0000256" key="3">
    <source>
        <dbReference type="ARBA" id="ARBA00023125"/>
    </source>
</evidence>
<dbReference type="SUPFAM" id="SSF53850">
    <property type="entry name" value="Periplasmic binding protein-like II"/>
    <property type="match status" value="1"/>
</dbReference>
<dbReference type="PRINTS" id="PR00039">
    <property type="entry name" value="HTHLYSR"/>
</dbReference>
<dbReference type="PATRIC" id="fig|76731.3.peg.4104"/>
<dbReference type="CDD" id="cd08422">
    <property type="entry name" value="PBP2_CrgA_like"/>
    <property type="match status" value="1"/>
</dbReference>
<dbReference type="InterPro" id="IPR000847">
    <property type="entry name" value="LysR_HTH_N"/>
</dbReference>
<dbReference type="RefSeq" id="WP_232309833.1">
    <property type="nucleotide sequence ID" value="NZ_CP013729.1"/>
</dbReference>
<evidence type="ECO:0000256" key="1">
    <source>
        <dbReference type="ARBA" id="ARBA00009437"/>
    </source>
</evidence>
<dbReference type="PANTHER" id="PTHR30537">
    <property type="entry name" value="HTH-TYPE TRANSCRIPTIONAL REGULATOR"/>
    <property type="match status" value="1"/>
</dbReference>
<evidence type="ECO:0000313" key="6">
    <source>
        <dbReference type="EMBL" id="ALV08456.1"/>
    </source>
</evidence>
<dbReference type="KEGG" id="rdp:RD2015_4007"/>
<gene>
    <name evidence="6" type="ORF">RD2015_4007</name>
</gene>
<evidence type="ECO:0000256" key="4">
    <source>
        <dbReference type="ARBA" id="ARBA00023163"/>
    </source>
</evidence>
<feature type="compositionally biased region" description="Basic and acidic residues" evidence="5">
    <location>
        <begin position="20"/>
        <end position="35"/>
    </location>
</feature>
<protein>
    <submittedName>
        <fullName evidence="6">LysR family transcriptional regulator</fullName>
    </submittedName>
</protein>
<dbReference type="AlphaFoldDB" id="A0A0U3CIG5"/>
<comment type="similarity">
    <text evidence="1">Belongs to the LysR transcriptional regulatory family.</text>
</comment>